<evidence type="ECO:0000256" key="1">
    <source>
        <dbReference type="ARBA" id="ARBA00007326"/>
    </source>
</evidence>
<evidence type="ECO:0000256" key="2">
    <source>
        <dbReference type="ARBA" id="ARBA00022980"/>
    </source>
</evidence>
<dbReference type="InterPro" id="IPR022991">
    <property type="entry name" value="Ribosomal_eL30_CS"/>
</dbReference>
<evidence type="ECO:0000259" key="5">
    <source>
        <dbReference type="Pfam" id="PF01248"/>
    </source>
</evidence>
<evidence type="ECO:0000313" key="6">
    <source>
        <dbReference type="Ensembl" id="ENSEASP00005051923.1"/>
    </source>
</evidence>
<protein>
    <recommendedName>
        <fullName evidence="4">Large ribosomal subunit protein eL30</fullName>
    </recommendedName>
</protein>
<dbReference type="PROSITE" id="PS00993">
    <property type="entry name" value="RIBOSOMAL_L30E_2"/>
    <property type="match status" value="1"/>
</dbReference>
<gene>
    <name evidence="6" type="primary">RPL30</name>
</gene>
<organism evidence="6 7">
    <name type="scientific">Equus asinus</name>
    <name type="common">Donkey</name>
    <name type="synonym">Equus africanus asinus</name>
    <dbReference type="NCBI Taxonomy" id="9793"/>
    <lineage>
        <taxon>Eukaryota</taxon>
        <taxon>Metazoa</taxon>
        <taxon>Chordata</taxon>
        <taxon>Craniata</taxon>
        <taxon>Vertebrata</taxon>
        <taxon>Euteleostomi</taxon>
        <taxon>Mammalia</taxon>
        <taxon>Eutheria</taxon>
        <taxon>Laurasiatheria</taxon>
        <taxon>Perissodactyla</taxon>
        <taxon>Equidae</taxon>
        <taxon>Equus</taxon>
    </lineage>
</organism>
<keyword evidence="2" id="KW-0689">Ribosomal protein</keyword>
<dbReference type="Proteomes" id="UP000694387">
    <property type="component" value="Chromosome 12"/>
</dbReference>
<dbReference type="AlphaFoldDB" id="A0A9L0JHU8"/>
<reference evidence="6" key="2">
    <citation type="submission" date="2025-08" db="UniProtKB">
        <authorList>
            <consortium name="Ensembl"/>
        </authorList>
    </citation>
    <scope>IDENTIFICATION</scope>
</reference>
<reference evidence="6 7" key="1">
    <citation type="journal article" date="2020" name="Nat. Commun.">
        <title>Donkey genomes provide new insights into domestication and selection for coat color.</title>
        <authorList>
            <person name="Wang"/>
            <person name="C."/>
            <person name="Li"/>
            <person name="H."/>
            <person name="Guo"/>
            <person name="Y."/>
            <person name="Huang"/>
            <person name="J."/>
            <person name="Sun"/>
            <person name="Y."/>
            <person name="Min"/>
            <person name="J."/>
            <person name="Wang"/>
            <person name="J."/>
            <person name="Fang"/>
            <person name="X."/>
            <person name="Zhao"/>
            <person name="Z."/>
            <person name="Wang"/>
            <person name="S."/>
            <person name="Zhang"/>
            <person name="Y."/>
            <person name="Liu"/>
            <person name="Q."/>
            <person name="Jiang"/>
            <person name="Q."/>
            <person name="Wang"/>
            <person name="X."/>
            <person name="Guo"/>
            <person name="Y."/>
            <person name="Yang"/>
            <person name="C."/>
            <person name="Wang"/>
            <person name="Y."/>
            <person name="Tian"/>
            <person name="F."/>
            <person name="Zhuang"/>
            <person name="G."/>
            <person name="Fan"/>
            <person name="Y."/>
            <person name="Gao"/>
            <person name="Q."/>
            <person name="Li"/>
            <person name="Y."/>
            <person name="Ju"/>
            <person name="Z."/>
            <person name="Li"/>
            <person name="J."/>
            <person name="Li"/>
            <person name="R."/>
            <person name="Hou"/>
            <person name="M."/>
            <person name="Yang"/>
            <person name="G."/>
            <person name="Liu"/>
            <person name="G."/>
            <person name="Liu"/>
            <person name="W."/>
            <person name="Guo"/>
            <person name="J."/>
            <person name="Pan"/>
            <person name="S."/>
            <person name="Fan"/>
            <person name="G."/>
            <person name="Zhang"/>
            <person name="W."/>
            <person name="Zhang"/>
            <person name="R."/>
            <person name="Yu"/>
            <person name="J."/>
            <person name="Zhang"/>
            <person name="X."/>
            <person name="Yin"/>
            <person name="Q."/>
            <person name="Ji"/>
            <person name="C."/>
            <person name="Jin"/>
            <person name="Y."/>
            <person name="Yue"/>
            <person name="G."/>
            <person name="Liu"/>
            <person name="M."/>
            <person name="Xu"/>
            <person name="J."/>
            <person name="Liu"/>
            <person name="S."/>
            <person name="Jordana"/>
            <person name="J."/>
            <person name="Noce"/>
            <person name="A."/>
            <person name="Amills"/>
            <person name="M."/>
            <person name="Wu"/>
            <person name="D.D."/>
            <person name="Li"/>
            <person name="S."/>
            <person name="Zhou"/>
            <person name="X. and Zhong"/>
            <person name="J."/>
        </authorList>
    </citation>
    <scope>NUCLEOTIDE SEQUENCE [LARGE SCALE GENOMIC DNA]</scope>
</reference>
<dbReference type="Ensembl" id="ENSEAST00005062498.1">
    <property type="protein sequence ID" value="ENSEASP00005051923.1"/>
    <property type="gene ID" value="ENSEASG00005034460.1"/>
</dbReference>
<dbReference type="InterPro" id="IPR004038">
    <property type="entry name" value="Ribosomal_eL8/eL30/eS12/Gad45"/>
</dbReference>
<keyword evidence="3" id="KW-0687">Ribonucleoprotein</keyword>
<accession>A0A9L0JHU8</accession>
<evidence type="ECO:0000313" key="7">
    <source>
        <dbReference type="Proteomes" id="UP000694387"/>
    </source>
</evidence>
<dbReference type="PANTHER" id="PTHR11449">
    <property type="entry name" value="RIBOSOMAL PROTEIN L30"/>
    <property type="match status" value="1"/>
</dbReference>
<reference evidence="6" key="3">
    <citation type="submission" date="2025-09" db="UniProtKB">
        <authorList>
            <consortium name="Ensembl"/>
        </authorList>
    </citation>
    <scope>IDENTIFICATION</scope>
</reference>
<dbReference type="Pfam" id="PF01248">
    <property type="entry name" value="Ribosomal_L7Ae"/>
    <property type="match status" value="1"/>
</dbReference>
<dbReference type="GO" id="GO:0005840">
    <property type="term" value="C:ribosome"/>
    <property type="evidence" value="ECO:0007669"/>
    <property type="project" value="UniProtKB-KW"/>
</dbReference>
<dbReference type="GO" id="GO:1990904">
    <property type="term" value="C:ribonucleoprotein complex"/>
    <property type="evidence" value="ECO:0007669"/>
    <property type="project" value="UniProtKB-KW"/>
</dbReference>
<evidence type="ECO:0000256" key="4">
    <source>
        <dbReference type="ARBA" id="ARBA00035231"/>
    </source>
</evidence>
<feature type="domain" description="Ribosomal protein eL8/eL30/eS12/Gadd45" evidence="5">
    <location>
        <begin position="89"/>
        <end position="138"/>
    </location>
</feature>
<dbReference type="Gene3D" id="3.30.1330.30">
    <property type="match status" value="1"/>
</dbReference>
<dbReference type="InterPro" id="IPR039109">
    <property type="entry name" value="Ribosomal_eL30-like"/>
</dbReference>
<keyword evidence="7" id="KW-1185">Reference proteome</keyword>
<dbReference type="GeneTree" id="ENSGT00390000012138"/>
<proteinExistence type="inferred from homology"/>
<dbReference type="InterPro" id="IPR029064">
    <property type="entry name" value="Ribosomal_eL30-like_sf"/>
</dbReference>
<evidence type="ECO:0000256" key="3">
    <source>
        <dbReference type="ARBA" id="ARBA00023274"/>
    </source>
</evidence>
<comment type="similarity">
    <text evidence="1">Belongs to the eukaryotic ribosomal protein eL30 family.</text>
</comment>
<dbReference type="GO" id="GO:0003723">
    <property type="term" value="F:RNA binding"/>
    <property type="evidence" value="ECO:0007669"/>
    <property type="project" value="InterPro"/>
</dbReference>
<dbReference type="SUPFAM" id="SSF55315">
    <property type="entry name" value="L30e-like"/>
    <property type="match status" value="1"/>
</dbReference>
<name>A0A9L0JHU8_EQUAS</name>
<sequence length="148" mass="16232">GRQPGEAFTATATLTSGIYSNRQHSAPSCPAPSSFDLLPLPVLESRLCGEELCIVGALSFLVPRPSWRLLLVGGRPAPKAGRWWPQRRRKSEIEYYAMLAKTGVHHYSGNNIELGTACGKYYRVCTLAIIDPGDSDIIRSMPEQTGEK</sequence>